<keyword evidence="1" id="KW-0812">Transmembrane</keyword>
<sequence length="399" mass="46463">MNYIQIFRRTTNSKNFVAEIDGLRFFAIITVILFHLNTAYVKELGMSMGEWSAMVGTKSITDLGWWMIRLDLGVKVFFSISGFILAIPFINQYYFQGRKVDIGDYLYRRLTRLEPPFIVSLVIFFIAQLILWQQDLLEMLPHFLSGLLYLHVFSYGYPNLINPVTWSLETEAQFYLILPLLVLLIFRLKSQVGRTLLFMSFMAVSIFFRGYTLSAGLSHIGSSILVYFVNFGTGIIFALIYMHYRDFFSKQRHLLYDLVTVLAILGVFWFYKPQAYWLNNLVFNLSVLALFVGVFKGTVSNWLFTRPIIYLIGGMCYTIYLLHYAFFHVLVKFSVGISTGVGYWADFGVQFLFLFPVMLLVSAVFYLLIEKPCMDKSWPSRLYAYLNHKAHEGTRRSER</sequence>
<dbReference type="GO" id="GO:0016747">
    <property type="term" value="F:acyltransferase activity, transferring groups other than amino-acyl groups"/>
    <property type="evidence" value="ECO:0007669"/>
    <property type="project" value="InterPro"/>
</dbReference>
<dbReference type="Proteomes" id="UP000240708">
    <property type="component" value="Unassembled WGS sequence"/>
</dbReference>
<dbReference type="EMBL" id="PYGF01000006">
    <property type="protein sequence ID" value="PSL03967.1"/>
    <property type="molecule type" value="Genomic_DNA"/>
</dbReference>
<feature type="transmembrane region" description="Helical" evidence="1">
    <location>
        <begin position="307"/>
        <end position="327"/>
    </location>
</feature>
<evidence type="ECO:0000313" key="3">
    <source>
        <dbReference type="EMBL" id="PSL03967.1"/>
    </source>
</evidence>
<feature type="transmembrane region" description="Helical" evidence="1">
    <location>
        <begin position="115"/>
        <end position="132"/>
    </location>
</feature>
<dbReference type="GO" id="GO:0016020">
    <property type="term" value="C:membrane"/>
    <property type="evidence" value="ECO:0007669"/>
    <property type="project" value="TreeGrafter"/>
</dbReference>
<evidence type="ECO:0000256" key="1">
    <source>
        <dbReference type="SAM" id="Phobius"/>
    </source>
</evidence>
<keyword evidence="1" id="KW-0472">Membrane</keyword>
<feature type="transmembrane region" description="Helical" evidence="1">
    <location>
        <begin position="347"/>
        <end position="369"/>
    </location>
</feature>
<feature type="domain" description="Acyltransferase 3" evidence="2">
    <location>
        <begin position="18"/>
        <end position="366"/>
    </location>
</feature>
<reference evidence="3 4" key="1">
    <citation type="submission" date="2018-03" db="EMBL/GenBank/DDBJ databases">
        <title>Genomic Encyclopedia of Archaeal and Bacterial Type Strains, Phase II (KMG-II): from individual species to whole genera.</title>
        <authorList>
            <person name="Goeker M."/>
        </authorList>
    </citation>
    <scope>NUCLEOTIDE SEQUENCE [LARGE SCALE GENOMIC DNA]</scope>
    <source>
        <strain evidence="3 4">DSM 28057</strain>
    </source>
</reference>
<protein>
    <submittedName>
        <fullName evidence="3">Peptidoglycan/LPS O-acetylase OafA/YrhL</fullName>
    </submittedName>
</protein>
<dbReference type="AlphaFoldDB" id="A0A2P8E3H1"/>
<feature type="transmembrane region" description="Helical" evidence="1">
    <location>
        <begin position="254"/>
        <end position="271"/>
    </location>
</feature>
<evidence type="ECO:0000313" key="4">
    <source>
        <dbReference type="Proteomes" id="UP000240708"/>
    </source>
</evidence>
<keyword evidence="1" id="KW-1133">Transmembrane helix</keyword>
<dbReference type="PANTHER" id="PTHR23028:SF53">
    <property type="entry name" value="ACYL_TRANSF_3 DOMAIN-CONTAINING PROTEIN"/>
    <property type="match status" value="1"/>
</dbReference>
<feature type="transmembrane region" description="Helical" evidence="1">
    <location>
        <begin position="224"/>
        <end position="242"/>
    </location>
</feature>
<dbReference type="RefSeq" id="WP_106567636.1">
    <property type="nucleotide sequence ID" value="NZ_PYGF01000006.1"/>
</dbReference>
<dbReference type="OrthoDB" id="290051at2"/>
<feature type="transmembrane region" description="Helical" evidence="1">
    <location>
        <begin position="22"/>
        <end position="41"/>
    </location>
</feature>
<dbReference type="PANTHER" id="PTHR23028">
    <property type="entry name" value="ACETYLTRANSFERASE"/>
    <property type="match status" value="1"/>
</dbReference>
<name>A0A2P8E3H1_9BACT</name>
<feature type="transmembrane region" description="Helical" evidence="1">
    <location>
        <begin position="76"/>
        <end position="95"/>
    </location>
</feature>
<evidence type="ECO:0000259" key="2">
    <source>
        <dbReference type="Pfam" id="PF01757"/>
    </source>
</evidence>
<gene>
    <name evidence="3" type="ORF">CLV48_106208</name>
</gene>
<dbReference type="InterPro" id="IPR050879">
    <property type="entry name" value="Acyltransferase_3"/>
</dbReference>
<dbReference type="Pfam" id="PF01757">
    <property type="entry name" value="Acyl_transf_3"/>
    <property type="match status" value="1"/>
</dbReference>
<feature type="transmembrane region" description="Helical" evidence="1">
    <location>
        <begin position="277"/>
        <end position="295"/>
    </location>
</feature>
<feature type="transmembrane region" description="Helical" evidence="1">
    <location>
        <begin position="195"/>
        <end position="212"/>
    </location>
</feature>
<accession>A0A2P8E3H1</accession>
<keyword evidence="4" id="KW-1185">Reference proteome</keyword>
<organism evidence="3 4">
    <name type="scientific">Cecembia rubra</name>
    <dbReference type="NCBI Taxonomy" id="1485585"/>
    <lineage>
        <taxon>Bacteria</taxon>
        <taxon>Pseudomonadati</taxon>
        <taxon>Bacteroidota</taxon>
        <taxon>Cytophagia</taxon>
        <taxon>Cytophagales</taxon>
        <taxon>Cyclobacteriaceae</taxon>
        <taxon>Cecembia</taxon>
    </lineage>
</organism>
<proteinExistence type="predicted"/>
<dbReference type="InterPro" id="IPR002656">
    <property type="entry name" value="Acyl_transf_3_dom"/>
</dbReference>
<dbReference type="GO" id="GO:0000271">
    <property type="term" value="P:polysaccharide biosynthetic process"/>
    <property type="evidence" value="ECO:0007669"/>
    <property type="project" value="TreeGrafter"/>
</dbReference>
<comment type="caution">
    <text evidence="3">The sequence shown here is derived from an EMBL/GenBank/DDBJ whole genome shotgun (WGS) entry which is preliminary data.</text>
</comment>
<feature type="transmembrane region" description="Helical" evidence="1">
    <location>
        <begin position="172"/>
        <end position="188"/>
    </location>
</feature>